<gene>
    <name evidence="1" type="ORF">XPG1_0364</name>
</gene>
<organism evidence="1 2">
    <name type="scientific">Xenorhabdus poinarii G6</name>
    <dbReference type="NCBI Taxonomy" id="1354304"/>
    <lineage>
        <taxon>Bacteria</taxon>
        <taxon>Pseudomonadati</taxon>
        <taxon>Pseudomonadota</taxon>
        <taxon>Gammaproteobacteria</taxon>
        <taxon>Enterobacterales</taxon>
        <taxon>Morganellaceae</taxon>
        <taxon>Xenorhabdus</taxon>
    </lineage>
</organism>
<dbReference type="HOGENOM" id="CLU_2249049_0_0_6"/>
<dbReference type="KEGG" id="xpo:XPG1_0364"/>
<dbReference type="EMBL" id="FO704551">
    <property type="protein sequence ID" value="CDG20018.1"/>
    <property type="molecule type" value="Genomic_DNA"/>
</dbReference>
<dbReference type="Proteomes" id="UP000032735">
    <property type="component" value="Chromosome"/>
</dbReference>
<accession>A0A068QYI5</accession>
<dbReference type="STRING" id="1354304.XPG1_0364"/>
<evidence type="ECO:0000313" key="2">
    <source>
        <dbReference type="Proteomes" id="UP000032735"/>
    </source>
</evidence>
<name>A0A068QYI5_9GAMM</name>
<dbReference type="AlphaFoldDB" id="A0A068QYI5"/>
<reference evidence="1 2" key="1">
    <citation type="submission" date="2013-07" db="EMBL/GenBank/DDBJ databases">
        <authorList>
            <person name="Genoscope - CEA"/>
        </authorList>
    </citation>
    <scope>NUCLEOTIDE SEQUENCE [LARGE SCALE GENOMIC DNA]</scope>
    <source>
        <strain evidence="1 2">G6</strain>
    </source>
</reference>
<sequence length="104" mass="11715">MRNYGLRIREPKTGRIKIDTSSRIGRILGMVTLPSVGEGERRSGSIPLDEPSKYGEVFIFVDSDVVIYGRVIFNVWYNNDAIHYDISCGNQAALRGTNVFYGVR</sequence>
<keyword evidence="2" id="KW-1185">Reference proteome</keyword>
<proteinExistence type="predicted"/>
<protein>
    <submittedName>
        <fullName evidence="1">Uncharacterized protein</fullName>
    </submittedName>
</protein>
<evidence type="ECO:0000313" key="1">
    <source>
        <dbReference type="EMBL" id="CDG20018.1"/>
    </source>
</evidence>